<dbReference type="GO" id="GO:0005737">
    <property type="term" value="C:cytoplasm"/>
    <property type="evidence" value="ECO:0007669"/>
    <property type="project" value="TreeGrafter"/>
</dbReference>
<dbReference type="InterPro" id="IPR012674">
    <property type="entry name" value="Calycin"/>
</dbReference>
<feature type="non-terminal residue" evidence="12">
    <location>
        <position position="1"/>
    </location>
</feature>
<dbReference type="EMBL" id="JADDUC020000011">
    <property type="protein sequence ID" value="KAI1235859.1"/>
    <property type="molecule type" value="Genomic_DNA"/>
</dbReference>
<dbReference type="PROSITE" id="PS00213">
    <property type="entry name" value="LIPOCALIN"/>
    <property type="match status" value="1"/>
</dbReference>
<comment type="caution">
    <text evidence="12">The sequence shown here is derived from an EMBL/GenBank/DDBJ whole genome shotgun (WGS) entry which is preliminary data.</text>
</comment>
<reference evidence="12" key="1">
    <citation type="submission" date="2020-10" db="EMBL/GenBank/DDBJ databases">
        <title>Feather gene expression reveals the developmental basis of iridescence in African starlings.</title>
        <authorList>
            <person name="Rubenstein D.R."/>
        </authorList>
    </citation>
    <scope>NUCLEOTIDE SEQUENCE</scope>
    <source>
        <strain evidence="12">SS15</strain>
        <tissue evidence="12">Liver</tissue>
    </source>
</reference>
<dbReference type="Gene3D" id="2.40.128.20">
    <property type="match status" value="1"/>
</dbReference>
<dbReference type="GO" id="GO:0007420">
    <property type="term" value="P:brain development"/>
    <property type="evidence" value="ECO:0007669"/>
    <property type="project" value="InterPro"/>
</dbReference>
<dbReference type="Pfam" id="PF08212">
    <property type="entry name" value="Lipocalin_2"/>
    <property type="match status" value="1"/>
</dbReference>
<keyword evidence="6" id="KW-0732">Signal</keyword>
<dbReference type="CDD" id="cd19437">
    <property type="entry name" value="lipocalin_apoD-like"/>
    <property type="match status" value="1"/>
</dbReference>
<comment type="subcellular location">
    <subcellularLocation>
        <location evidence="1">Secreted</location>
    </subcellularLocation>
</comment>
<dbReference type="GO" id="GO:0042246">
    <property type="term" value="P:tissue regeneration"/>
    <property type="evidence" value="ECO:0007669"/>
    <property type="project" value="InterPro"/>
</dbReference>
<evidence type="ECO:0000256" key="10">
    <source>
        <dbReference type="ARBA" id="ARBA00023283"/>
    </source>
</evidence>
<dbReference type="GO" id="GO:0000302">
    <property type="term" value="P:response to reactive oxygen species"/>
    <property type="evidence" value="ECO:0007669"/>
    <property type="project" value="TreeGrafter"/>
</dbReference>
<evidence type="ECO:0000313" key="13">
    <source>
        <dbReference type="EMBL" id="KAI1235859.1"/>
    </source>
</evidence>
<reference evidence="13" key="3">
    <citation type="submission" date="2022-01" db="EMBL/GenBank/DDBJ databases">
        <authorList>
            <person name="Rubenstein D.R."/>
        </authorList>
    </citation>
    <scope>NUCLEOTIDE SEQUENCE</scope>
    <source>
        <strain evidence="13">SS15</strain>
        <tissue evidence="13">Liver</tissue>
    </source>
</reference>
<evidence type="ECO:0000259" key="11">
    <source>
        <dbReference type="Pfam" id="PF08212"/>
    </source>
</evidence>
<evidence type="ECO:0000313" key="14">
    <source>
        <dbReference type="Proteomes" id="UP000618051"/>
    </source>
</evidence>
<dbReference type="InterPro" id="IPR002969">
    <property type="entry name" value="ApolipopD"/>
</dbReference>
<evidence type="ECO:0000256" key="6">
    <source>
        <dbReference type="ARBA" id="ARBA00022729"/>
    </source>
</evidence>
<dbReference type="GO" id="GO:0006629">
    <property type="term" value="P:lipid metabolic process"/>
    <property type="evidence" value="ECO:0007669"/>
    <property type="project" value="TreeGrafter"/>
</dbReference>
<dbReference type="InterPro" id="IPR026222">
    <property type="entry name" value="ApoD_vertbrte"/>
</dbReference>
<dbReference type="PANTHER" id="PTHR10612">
    <property type="entry name" value="APOLIPOPROTEIN D"/>
    <property type="match status" value="1"/>
</dbReference>
<reference evidence="13 14" key="2">
    <citation type="journal article" date="2021" name="J. Hered.">
        <title>Feather Gene Expression Elucidates the Developmental Basis of Plumage Iridescence in African Starlings.</title>
        <authorList>
            <person name="Rubenstein D.R."/>
            <person name="Corvelo A."/>
            <person name="MacManes M.D."/>
            <person name="Maia R."/>
            <person name="Narzisi G."/>
            <person name="Rousaki A."/>
            <person name="Vandenabeele P."/>
            <person name="Shawkey M.D."/>
            <person name="Solomon J."/>
        </authorList>
    </citation>
    <scope>NUCLEOTIDE SEQUENCE [LARGE SCALE GENOMIC DNA]</scope>
    <source>
        <strain evidence="13">SS15</strain>
    </source>
</reference>
<evidence type="ECO:0000256" key="4">
    <source>
        <dbReference type="ARBA" id="ARBA00022448"/>
    </source>
</evidence>
<dbReference type="FunFam" id="2.40.128.20:FF:000003">
    <property type="entry name" value="Apolipoprotein D"/>
    <property type="match status" value="1"/>
</dbReference>
<dbReference type="SUPFAM" id="SSF50814">
    <property type="entry name" value="Lipocalins"/>
    <property type="match status" value="1"/>
</dbReference>
<comment type="similarity">
    <text evidence="2">Belongs to the calycin superfamily. Lipocalin family.</text>
</comment>
<dbReference type="OrthoDB" id="565904at2759"/>
<keyword evidence="7" id="KW-0446">Lipid-binding</keyword>
<dbReference type="GO" id="GO:0015485">
    <property type="term" value="F:cholesterol binding"/>
    <property type="evidence" value="ECO:0007669"/>
    <property type="project" value="TreeGrafter"/>
</dbReference>
<evidence type="ECO:0000256" key="7">
    <source>
        <dbReference type="ARBA" id="ARBA00023121"/>
    </source>
</evidence>
<protein>
    <recommendedName>
        <fullName evidence="3">Apolipoprotein D</fullName>
    </recommendedName>
</protein>
<keyword evidence="10" id="KW-0873">Pyrrolidone carboxylic acid</keyword>
<dbReference type="PRINTS" id="PR01219">
    <property type="entry name" value="APOLIPOPROTD"/>
</dbReference>
<dbReference type="AlphaFoldDB" id="A0A835NRX4"/>
<name>A0A835NRX4_9PASS</name>
<keyword evidence="9" id="KW-0325">Glycoprotein</keyword>
<evidence type="ECO:0000256" key="1">
    <source>
        <dbReference type="ARBA" id="ARBA00004613"/>
    </source>
</evidence>
<gene>
    <name evidence="13" type="ORF">IHE44_0001950</name>
    <name evidence="12" type="ORF">IHE44_012972</name>
</gene>
<evidence type="ECO:0000256" key="9">
    <source>
        <dbReference type="ARBA" id="ARBA00023180"/>
    </source>
</evidence>
<dbReference type="InterPro" id="IPR022272">
    <property type="entry name" value="Lipocalin_CS"/>
</dbReference>
<evidence type="ECO:0000256" key="5">
    <source>
        <dbReference type="ARBA" id="ARBA00022525"/>
    </source>
</evidence>
<dbReference type="EMBL" id="JADDUC010000068">
    <property type="protein sequence ID" value="KAG0120111.1"/>
    <property type="molecule type" value="Genomic_DNA"/>
</dbReference>
<dbReference type="PRINTS" id="PR02058">
    <property type="entry name" value="APODVERTBRTE"/>
</dbReference>
<dbReference type="GO" id="GO:0005576">
    <property type="term" value="C:extracellular region"/>
    <property type="evidence" value="ECO:0007669"/>
    <property type="project" value="UniProtKB-SubCell"/>
</dbReference>
<evidence type="ECO:0000256" key="3">
    <source>
        <dbReference type="ARBA" id="ARBA00019890"/>
    </source>
</evidence>
<dbReference type="GO" id="GO:0006869">
    <property type="term" value="P:lipid transport"/>
    <property type="evidence" value="ECO:0007669"/>
    <property type="project" value="InterPro"/>
</dbReference>
<evidence type="ECO:0000256" key="8">
    <source>
        <dbReference type="ARBA" id="ARBA00023157"/>
    </source>
</evidence>
<keyword evidence="5" id="KW-0964">Secreted</keyword>
<accession>A0A835NRX4</accession>
<keyword evidence="14" id="KW-1185">Reference proteome</keyword>
<keyword evidence="4" id="KW-0813">Transport</keyword>
<evidence type="ECO:0000313" key="12">
    <source>
        <dbReference type="EMBL" id="KAG0120111.1"/>
    </source>
</evidence>
<keyword evidence="12" id="KW-0449">Lipoprotein</keyword>
<dbReference type="PANTHER" id="PTHR10612:SF34">
    <property type="entry name" value="APOLIPOPROTEIN D"/>
    <property type="match status" value="1"/>
</dbReference>
<organism evidence="12">
    <name type="scientific">Lamprotornis superbus</name>
    <dbReference type="NCBI Taxonomy" id="245042"/>
    <lineage>
        <taxon>Eukaryota</taxon>
        <taxon>Metazoa</taxon>
        <taxon>Chordata</taxon>
        <taxon>Craniata</taxon>
        <taxon>Vertebrata</taxon>
        <taxon>Euteleostomi</taxon>
        <taxon>Archelosauria</taxon>
        <taxon>Archosauria</taxon>
        <taxon>Dinosauria</taxon>
        <taxon>Saurischia</taxon>
        <taxon>Theropoda</taxon>
        <taxon>Coelurosauria</taxon>
        <taxon>Aves</taxon>
        <taxon>Neognathae</taxon>
        <taxon>Neoaves</taxon>
        <taxon>Telluraves</taxon>
        <taxon>Australaves</taxon>
        <taxon>Passeriformes</taxon>
        <taxon>Sturnidae</taxon>
        <taxon>Lamprotornis</taxon>
    </lineage>
</organism>
<dbReference type="PRINTS" id="PR00179">
    <property type="entry name" value="LIPOCALIN"/>
</dbReference>
<keyword evidence="8" id="KW-1015">Disulfide bond</keyword>
<dbReference type="Proteomes" id="UP000618051">
    <property type="component" value="Unassembled WGS sequence"/>
</dbReference>
<evidence type="ECO:0000256" key="2">
    <source>
        <dbReference type="ARBA" id="ARBA00006889"/>
    </source>
</evidence>
<sequence>MQMMWAAELKRKSACWCALHEESHQCTAAWQHLYHSEVQVNMGLAESLQDISGFDMGSQSNPIRDMSGCQSTNELYGGRESPACSSVLCQVLWQTMDRVLPMAIHPHLCQAALAALEMSLLSFRSISRLHPSAAMLGTAVRLSVLLSLFSIGKSQMFHMGPCPDPSVQEEFDINKYLGKWYEIEKLPSTFEKGSCIQANYSLKENGKFKVINKEMLANGKINEAEGELMHMDVKQPAKLGVRFNWFMPAAPYWVISTDYENYSLVYSCTNILWLFHMDYAWIMSRAPDMHPETVEHLKSVLQSYKIDTDKMMPTDQANCPAEIGFSLNTRRQQALPDILPTAVARAECPLALHLPWQ</sequence>
<dbReference type="InterPro" id="IPR000566">
    <property type="entry name" value="Lipocln_cytosolic_FA-bd_dom"/>
</dbReference>
<feature type="domain" description="Lipocalin/cytosolic fatty-acid binding" evidence="11">
    <location>
        <begin position="171"/>
        <end position="315"/>
    </location>
</feature>
<proteinExistence type="inferred from homology"/>